<gene>
    <name evidence="4" type="ORF">SNE34_11600</name>
</gene>
<evidence type="ECO:0000256" key="1">
    <source>
        <dbReference type="ARBA" id="ARBA00022448"/>
    </source>
</evidence>
<sequence>MTRTPGAGAKVMGLAALLAQPKPAVIEAPVDAIDPGEQFEQQRCSALQAARHDGYAEGMSRAEKEIEAAAEQARQTIEQAQSAESKRLETANRRMEELLLGVSQAAADADATTAMWVAEIAYAALIRFLGESGADGALLKRVCRQALEEYRQRPVVLRVPVDDVPVLQELSTDASISIEGDARLMPGQCRLQTRKGDYDTGLEVRLDAIKQAFLRSVESGGAAA</sequence>
<keyword evidence="2" id="KW-0653">Protein transport</keyword>
<keyword evidence="1" id="KW-0813">Transport</keyword>
<organism evidence="4 5">
    <name type="scientific">Novilysobacter erysipheiresistens</name>
    <dbReference type="NCBI Taxonomy" id="1749332"/>
    <lineage>
        <taxon>Bacteria</taxon>
        <taxon>Pseudomonadati</taxon>
        <taxon>Pseudomonadota</taxon>
        <taxon>Gammaproteobacteria</taxon>
        <taxon>Lysobacterales</taxon>
        <taxon>Lysobacteraceae</taxon>
        <taxon>Novilysobacter</taxon>
    </lineage>
</organism>
<comment type="caution">
    <text evidence="4">The sequence shown here is derived from an EMBL/GenBank/DDBJ whole genome shotgun (WGS) entry which is preliminary data.</text>
</comment>
<dbReference type="Proteomes" id="UP001355056">
    <property type="component" value="Unassembled WGS sequence"/>
</dbReference>
<evidence type="ECO:0000256" key="2">
    <source>
        <dbReference type="ARBA" id="ARBA00022927"/>
    </source>
</evidence>
<accession>A0ABU7Z0F7</accession>
<keyword evidence="5" id="KW-1185">Reference proteome</keyword>
<dbReference type="InterPro" id="IPR051472">
    <property type="entry name" value="T3SS_Stator/FliH"/>
</dbReference>
<evidence type="ECO:0000256" key="3">
    <source>
        <dbReference type="SAM" id="Coils"/>
    </source>
</evidence>
<dbReference type="EMBL" id="JAXGFP010000006">
    <property type="protein sequence ID" value="MEG3184654.1"/>
    <property type="molecule type" value="Genomic_DNA"/>
</dbReference>
<feature type="coiled-coil region" evidence="3">
    <location>
        <begin position="59"/>
        <end position="86"/>
    </location>
</feature>
<evidence type="ECO:0000313" key="5">
    <source>
        <dbReference type="Proteomes" id="UP001355056"/>
    </source>
</evidence>
<reference evidence="4 5" key="1">
    <citation type="journal article" date="2016" name="Int. J. Syst. Evol. Microbiol.">
        <title>Lysobacter erysipheiresistens sp. nov., an antagonist of powdery mildew, isolated from tobacco-cultivated soil.</title>
        <authorList>
            <person name="Xie B."/>
            <person name="Li T."/>
            <person name="Lin X."/>
            <person name="Wang C.J."/>
            <person name="Chen Y.J."/>
            <person name="Liu W.J."/>
            <person name="Zhao Z.W."/>
        </authorList>
    </citation>
    <scope>NUCLEOTIDE SEQUENCE [LARGE SCALE GENOMIC DNA]</scope>
    <source>
        <strain evidence="4 5">RS-LYSO-3</strain>
    </source>
</reference>
<proteinExistence type="predicted"/>
<protein>
    <submittedName>
        <fullName evidence="4">FliH/SctL family protein</fullName>
    </submittedName>
</protein>
<evidence type="ECO:0000313" key="4">
    <source>
        <dbReference type="EMBL" id="MEG3184654.1"/>
    </source>
</evidence>
<dbReference type="PANTHER" id="PTHR34982">
    <property type="entry name" value="YOP PROTEINS TRANSLOCATION PROTEIN L"/>
    <property type="match status" value="1"/>
</dbReference>
<dbReference type="PANTHER" id="PTHR34982:SF1">
    <property type="entry name" value="FLAGELLAR ASSEMBLY PROTEIN FLIH"/>
    <property type="match status" value="1"/>
</dbReference>
<keyword evidence="3" id="KW-0175">Coiled coil</keyword>
<name>A0ABU7Z0F7_9GAMM</name>
<dbReference type="RefSeq" id="WP_332617388.1">
    <property type="nucleotide sequence ID" value="NZ_JAXGFP010000006.1"/>
</dbReference>